<dbReference type="VEuPathDB" id="FungiDB:M747DRAFT_363347"/>
<sequence>MSTLTETRPVRVANCSGYHGDPAYEMYRQATLGDVDFITGDYLAGKLHCSHSDRNQVFAKLECAEVNLANNAQVWREGKHPGYEATAWEGLQQTIEVIAQKRIRVVINGGALDPKALALKTRALVSEKKLDLRVAYLSGDDMYDRVGPNMPVTKEELTHLDAGNSDVVPSDLTYAFLNTQDGKSIPMVSAHAYLGARGIVDGLRRGADIIICGRVADASPVIAAAWYWHDWSETDYDKLAGSLIAGHLIECSAYVTGANFAGFDRYPLDDLVAPGFPIAEIAADGTCVITKHPNTQGIVNADTVCSQFLYELQGTTYLNSDVSAYIADVMVKEVGKDRVHVSGIRGSPPPPTTKLAVFYPGGYEAQLLLNATGYATDKKWDLFERQIRHFLPEEVKQSLETLEFQRIGTPAANPAFQAESTTYLRVFVASRSEGAVLAVARALKDISLKHFSGFHTSLDTRTAIPLPFLAYYPALIRQSEIQEKINLIDASNGISSYDTGHPPQYQDLTPRENYDPAEPQIFSGSTKKLRLGDIALGRSGDKGGNLNCGLFVTNPNHWLWLRSYLTRDRMRELIGGDWNDSFFIERVEFPNIMAVHFVIYGILGRGVSSSSRLDGFGKGFVDYVRDKMVDVPVEILG</sequence>
<dbReference type="Proteomes" id="UP000197666">
    <property type="component" value="Unassembled WGS sequence"/>
</dbReference>
<comment type="caution">
    <text evidence="3">The sequence shown here is derived from an EMBL/GenBank/DDBJ whole genome shotgun (WGS) entry which is preliminary data.</text>
</comment>
<gene>
    <name evidence="3" type="ORF">CAN33_004695</name>
</gene>
<dbReference type="Pfam" id="PF07287">
    <property type="entry name" value="AtuA"/>
    <property type="match status" value="1"/>
</dbReference>
<dbReference type="PANTHER" id="PTHR47585:SF1">
    <property type="entry name" value="DUF1446 DOMAIN-CONTAINING PROTEIN"/>
    <property type="match status" value="1"/>
</dbReference>
<dbReference type="Pfam" id="PF23544">
    <property type="entry name" value="AtuA_ferredoxin"/>
    <property type="match status" value="1"/>
</dbReference>
<proteinExistence type="predicted"/>
<feature type="domain" description="Acyclic terpene utilisation N-terminal" evidence="1">
    <location>
        <begin position="10"/>
        <end position="486"/>
    </location>
</feature>
<reference evidence="4" key="1">
    <citation type="submission" date="2018-10" db="EMBL/GenBank/DDBJ databases">
        <title>FDA dAtabase for Regulatory Grade micrObial Sequences (FDA-ARGOS): Supporting development and validation of Infectious Disease Dx tests.</title>
        <authorList>
            <person name="Kerrigan L."/>
            <person name="Tallon L."/>
            <person name="Sadzewicz L."/>
            <person name="Sengamalay N."/>
            <person name="Ott S."/>
            <person name="Godinez A."/>
            <person name="Nagaraj S."/>
            <person name="Vavikolanu K."/>
            <person name="Nadendla S."/>
            <person name="George J."/>
            <person name="Sichtig H."/>
        </authorList>
    </citation>
    <scope>NUCLEOTIDE SEQUENCE [LARGE SCALE GENOMIC DNA]</scope>
    <source>
        <strain evidence="4">FDAARGOS_311</strain>
    </source>
</reference>
<evidence type="ECO:0000313" key="4">
    <source>
        <dbReference type="Proteomes" id="UP000197666"/>
    </source>
</evidence>
<evidence type="ECO:0000259" key="1">
    <source>
        <dbReference type="Pfam" id="PF07287"/>
    </source>
</evidence>
<evidence type="ECO:0000313" key="3">
    <source>
        <dbReference type="EMBL" id="TPR08540.1"/>
    </source>
</evidence>
<evidence type="ECO:0008006" key="5">
    <source>
        <dbReference type="Google" id="ProtNLM"/>
    </source>
</evidence>
<dbReference type="PANTHER" id="PTHR47585">
    <property type="match status" value="1"/>
</dbReference>
<accession>A0A254TQE9</accession>
<dbReference type="InterPro" id="IPR056362">
    <property type="entry name" value="AtuA-like_ferredoxin_dom"/>
</dbReference>
<evidence type="ECO:0000259" key="2">
    <source>
        <dbReference type="Pfam" id="PF23544"/>
    </source>
</evidence>
<dbReference type="InterPro" id="IPR010839">
    <property type="entry name" value="AtuA_N"/>
</dbReference>
<organism evidence="3 4">
    <name type="scientific">Aspergillus niger</name>
    <dbReference type="NCBI Taxonomy" id="5061"/>
    <lineage>
        <taxon>Eukaryota</taxon>
        <taxon>Fungi</taxon>
        <taxon>Dikarya</taxon>
        <taxon>Ascomycota</taxon>
        <taxon>Pezizomycotina</taxon>
        <taxon>Eurotiomycetes</taxon>
        <taxon>Eurotiomycetidae</taxon>
        <taxon>Eurotiales</taxon>
        <taxon>Aspergillaceae</taxon>
        <taxon>Aspergillus</taxon>
        <taxon>Aspergillus subgen. Circumdati</taxon>
    </lineage>
</organism>
<protein>
    <recommendedName>
        <fullName evidence="5">DUF1446 domain protein</fullName>
    </recommendedName>
</protein>
<dbReference type="EMBL" id="NKJJ02000003">
    <property type="protein sequence ID" value="TPR08540.1"/>
    <property type="molecule type" value="Genomic_DNA"/>
</dbReference>
<dbReference type="AlphaFoldDB" id="A0A254TQE9"/>
<dbReference type="VEuPathDB" id="FungiDB:ATCC64974_52200"/>
<feature type="domain" description="AtuA-like ferredoxin-fold" evidence="2">
    <location>
        <begin position="530"/>
        <end position="628"/>
    </location>
</feature>
<dbReference type="eggNOG" id="ENOG502QS8D">
    <property type="taxonomic scope" value="Eukaryota"/>
</dbReference>
<dbReference type="VEuPathDB" id="FungiDB:ASPNIDRAFT2_1089205"/>
<dbReference type="VEuPathDB" id="FungiDB:An02g13310"/>
<name>A0A254TQE9_ASPNG</name>